<dbReference type="Pfam" id="PF07995">
    <property type="entry name" value="GSDH"/>
    <property type="match status" value="1"/>
</dbReference>
<dbReference type="PANTHER" id="PTHR19328">
    <property type="entry name" value="HEDGEHOG-INTERACTING PROTEIN"/>
    <property type="match status" value="1"/>
</dbReference>
<dbReference type="PANTHER" id="PTHR19328:SF13">
    <property type="entry name" value="HIPL1 PROTEIN"/>
    <property type="match status" value="1"/>
</dbReference>
<proteinExistence type="predicted"/>
<dbReference type="SUPFAM" id="SSF50952">
    <property type="entry name" value="Soluble quinoprotein glucose dehydrogenase"/>
    <property type="match status" value="1"/>
</dbReference>
<dbReference type="RefSeq" id="WP_174496141.1">
    <property type="nucleotide sequence ID" value="NZ_CADDWK010000006.1"/>
</dbReference>
<comment type="caution">
    <text evidence="2">The sequence shown here is derived from an EMBL/GenBank/DDBJ whole genome shotgun (WGS) entry which is preliminary data.</text>
</comment>
<dbReference type="Proteomes" id="UP000581688">
    <property type="component" value="Unassembled WGS sequence"/>
</dbReference>
<reference evidence="2 3" key="1">
    <citation type="submission" date="2020-08" db="EMBL/GenBank/DDBJ databases">
        <title>Genomic Encyclopedia of Type Strains, Phase IV (KMG-IV): sequencing the most valuable type-strain genomes for metagenomic binning, comparative biology and taxonomic classification.</title>
        <authorList>
            <person name="Goeker M."/>
        </authorList>
    </citation>
    <scope>NUCLEOTIDE SEQUENCE [LARGE SCALE GENOMIC DNA]</scope>
    <source>
        <strain evidence="2 3">DSM 19612</strain>
    </source>
</reference>
<feature type="domain" description="Glucose/Sorbosone dehydrogenase" evidence="1">
    <location>
        <begin position="48"/>
        <end position="339"/>
    </location>
</feature>
<dbReference type="InterPro" id="IPR012938">
    <property type="entry name" value="Glc/Sorbosone_DH"/>
</dbReference>
<sequence length="354" mass="39508">MKKYYFSLLLIFLIGCSNDIGESTPEEKSQEAEEVLQSEEIEILATNLNIPWTINKYGNVFYLSQRGGTILMVEEGNVQEQKIHVTKEINHVGEGGFLGFILAPDFEETQHAYAYYTYEENGEILNRIITLKRDGKAWNEIAVLLEGIPGGTIHNGGRIKIGPDGKLYATTGDAGIRELAQETSSLAGKILRLNLDGTIPSDNPFSGSYIYSYGHRNPQGLAWDEEGNLYSSEHGQSAHDEINLIKPGNNYGWPVMEGDETASNMEAPVFHTGTDTWAPSGLTYHNGKLYIATLRGSRVMSYDINDQVTSVIYNEGSRMRDIIWEGGYLYTITNNRDGRGNPRPEDDKLIRIIP</sequence>
<evidence type="ECO:0000313" key="2">
    <source>
        <dbReference type="EMBL" id="MBB6453505.1"/>
    </source>
</evidence>
<dbReference type="InterPro" id="IPR011042">
    <property type="entry name" value="6-blade_b-propeller_TolB-like"/>
</dbReference>
<organism evidence="2 3">
    <name type="scientific">Salirhabdus euzebyi</name>
    <dbReference type="NCBI Taxonomy" id="394506"/>
    <lineage>
        <taxon>Bacteria</taxon>
        <taxon>Bacillati</taxon>
        <taxon>Bacillota</taxon>
        <taxon>Bacilli</taxon>
        <taxon>Bacillales</taxon>
        <taxon>Bacillaceae</taxon>
        <taxon>Salirhabdus</taxon>
    </lineage>
</organism>
<dbReference type="InterPro" id="IPR011041">
    <property type="entry name" value="Quinoprot_gluc/sorb_DH_b-prop"/>
</dbReference>
<accession>A0A841Q535</accession>
<name>A0A841Q535_9BACI</name>
<evidence type="ECO:0000259" key="1">
    <source>
        <dbReference type="Pfam" id="PF07995"/>
    </source>
</evidence>
<evidence type="ECO:0000313" key="3">
    <source>
        <dbReference type="Proteomes" id="UP000581688"/>
    </source>
</evidence>
<dbReference type="SUPFAM" id="SSF63825">
    <property type="entry name" value="YWTD domain"/>
    <property type="match status" value="1"/>
</dbReference>
<gene>
    <name evidence="2" type="ORF">HNQ94_001954</name>
</gene>
<dbReference type="Gene3D" id="2.120.10.30">
    <property type="entry name" value="TolB, C-terminal domain"/>
    <property type="match status" value="1"/>
</dbReference>
<keyword evidence="3" id="KW-1185">Reference proteome</keyword>
<dbReference type="EMBL" id="JACHGH010000005">
    <property type="protein sequence ID" value="MBB6453505.1"/>
    <property type="molecule type" value="Genomic_DNA"/>
</dbReference>
<protein>
    <submittedName>
        <fullName evidence="2">Glucose/arabinose dehydrogenase</fullName>
    </submittedName>
</protein>
<dbReference type="PROSITE" id="PS51257">
    <property type="entry name" value="PROKAR_LIPOPROTEIN"/>
    <property type="match status" value="1"/>
</dbReference>
<dbReference type="AlphaFoldDB" id="A0A841Q535"/>